<name>A0A8D9UHA7_9CAUD</name>
<protein>
    <submittedName>
        <fullName evidence="1">Uncharacterized protein</fullName>
    </submittedName>
</protein>
<accession>A0A8D9UHA7</accession>
<proteinExistence type="predicted"/>
<sequence length="143" mass="14689">MIILAEFTNANIVTVAAGQNVPLTETAVNSKPCIVHREGAGVVTLRGLTNQCRALYKVTYGGNIAIPTGGTVGAITAALAVNGEALTSATATVTPAAVENYFNIYVSAQVCVPKGCCLTVAMKNTSTQAVNFANSNLTVERIA</sequence>
<reference evidence="1" key="1">
    <citation type="journal article" date="2021" name="Proc. Natl. Acad. Sci. U.S.A.">
        <title>A Catalog of Tens of Thousands of Viruses from Human Metagenomes Reveals Hidden Associations with Chronic Diseases.</title>
        <authorList>
            <person name="Tisza M.J."/>
            <person name="Buck C.B."/>
        </authorList>
    </citation>
    <scope>NUCLEOTIDE SEQUENCE</scope>
    <source>
        <strain evidence="1">Ct5O42</strain>
    </source>
</reference>
<evidence type="ECO:0000313" key="1">
    <source>
        <dbReference type="EMBL" id="DAD55378.1"/>
    </source>
</evidence>
<organism evidence="1">
    <name type="scientific">Podoviridae sp. ct5O42</name>
    <dbReference type="NCBI Taxonomy" id="2826084"/>
    <lineage>
        <taxon>Viruses</taxon>
        <taxon>Duplodnaviria</taxon>
        <taxon>Heunggongvirae</taxon>
        <taxon>Uroviricota</taxon>
        <taxon>Caudoviricetes</taxon>
    </lineage>
</organism>
<dbReference type="EMBL" id="BK014723">
    <property type="protein sequence ID" value="DAD55378.1"/>
    <property type="molecule type" value="Genomic_DNA"/>
</dbReference>